<keyword evidence="1" id="KW-0812">Transmembrane</keyword>
<evidence type="ECO:0000313" key="3">
    <source>
        <dbReference type="Proteomes" id="UP001054945"/>
    </source>
</evidence>
<sequence>MPTDFNSPGDMGPRLITRRRPCVGGCTPRSDGHRKHLECIGIVGLILHVKGIAPTEDALRLGTIKANVLRHDVIFGDWIKEFGNDYFIQSPINYIYNLLSYNCLCLISYIYVFPAFIKK</sequence>
<organism evidence="2 3">
    <name type="scientific">Caerostris extrusa</name>
    <name type="common">Bark spider</name>
    <name type="synonym">Caerostris bankana</name>
    <dbReference type="NCBI Taxonomy" id="172846"/>
    <lineage>
        <taxon>Eukaryota</taxon>
        <taxon>Metazoa</taxon>
        <taxon>Ecdysozoa</taxon>
        <taxon>Arthropoda</taxon>
        <taxon>Chelicerata</taxon>
        <taxon>Arachnida</taxon>
        <taxon>Araneae</taxon>
        <taxon>Araneomorphae</taxon>
        <taxon>Entelegynae</taxon>
        <taxon>Araneoidea</taxon>
        <taxon>Araneidae</taxon>
        <taxon>Caerostris</taxon>
    </lineage>
</organism>
<gene>
    <name evidence="2" type="ORF">CEXT_144151</name>
</gene>
<evidence type="ECO:0000256" key="1">
    <source>
        <dbReference type="SAM" id="Phobius"/>
    </source>
</evidence>
<dbReference type="EMBL" id="BPLR01019908">
    <property type="protein sequence ID" value="GIX73046.1"/>
    <property type="molecule type" value="Genomic_DNA"/>
</dbReference>
<keyword evidence="1" id="KW-0472">Membrane</keyword>
<comment type="caution">
    <text evidence="2">The sequence shown here is derived from an EMBL/GenBank/DDBJ whole genome shotgun (WGS) entry which is preliminary data.</text>
</comment>
<evidence type="ECO:0000313" key="2">
    <source>
        <dbReference type="EMBL" id="GIX73046.1"/>
    </source>
</evidence>
<feature type="transmembrane region" description="Helical" evidence="1">
    <location>
        <begin position="94"/>
        <end position="117"/>
    </location>
</feature>
<dbReference type="AlphaFoldDB" id="A0AAV4MNI3"/>
<reference evidence="2 3" key="1">
    <citation type="submission" date="2021-06" db="EMBL/GenBank/DDBJ databases">
        <title>Caerostris extrusa draft genome.</title>
        <authorList>
            <person name="Kono N."/>
            <person name="Arakawa K."/>
        </authorList>
    </citation>
    <scope>NUCLEOTIDE SEQUENCE [LARGE SCALE GENOMIC DNA]</scope>
</reference>
<keyword evidence="3" id="KW-1185">Reference proteome</keyword>
<dbReference type="Proteomes" id="UP001054945">
    <property type="component" value="Unassembled WGS sequence"/>
</dbReference>
<accession>A0AAV4MNI3</accession>
<protein>
    <submittedName>
        <fullName evidence="2">Uncharacterized protein</fullName>
    </submittedName>
</protein>
<proteinExistence type="predicted"/>
<name>A0AAV4MNI3_CAEEX</name>
<keyword evidence="1" id="KW-1133">Transmembrane helix</keyword>